<dbReference type="Proteomes" id="UP001233999">
    <property type="component" value="Unassembled WGS sequence"/>
</dbReference>
<dbReference type="Pfam" id="PF00067">
    <property type="entry name" value="p450"/>
    <property type="match status" value="1"/>
</dbReference>
<evidence type="ECO:0000256" key="3">
    <source>
        <dbReference type="ARBA" id="ARBA00004406"/>
    </source>
</evidence>
<evidence type="ECO:0000256" key="6">
    <source>
        <dbReference type="ARBA" id="ARBA00022723"/>
    </source>
</evidence>
<comment type="subcellular location">
    <subcellularLocation>
        <location evidence="3">Endoplasmic reticulum membrane</location>
        <topology evidence="3">Peripheral membrane protein</topology>
    </subcellularLocation>
    <subcellularLocation>
        <location evidence="2">Microsome membrane</location>
        <topology evidence="2">Peripheral membrane protein</topology>
    </subcellularLocation>
</comment>
<keyword evidence="16" id="KW-1185">Reference proteome</keyword>
<keyword evidence="11 14" id="KW-0503">Monooxygenase</keyword>
<protein>
    <recommendedName>
        <fullName evidence="17">Cytochrome P450</fullName>
    </recommendedName>
</protein>
<dbReference type="GO" id="GO:0005506">
    <property type="term" value="F:iron ion binding"/>
    <property type="evidence" value="ECO:0007669"/>
    <property type="project" value="InterPro"/>
</dbReference>
<gene>
    <name evidence="15" type="ORF">L9F63_026336</name>
</gene>
<dbReference type="GO" id="GO:0020037">
    <property type="term" value="F:heme binding"/>
    <property type="evidence" value="ECO:0007669"/>
    <property type="project" value="InterPro"/>
</dbReference>
<dbReference type="EMBL" id="JASPKZ010000386">
    <property type="protein sequence ID" value="KAJ9600527.1"/>
    <property type="molecule type" value="Genomic_DNA"/>
</dbReference>
<evidence type="ECO:0000256" key="14">
    <source>
        <dbReference type="RuleBase" id="RU000461"/>
    </source>
</evidence>
<dbReference type="PRINTS" id="PR00385">
    <property type="entry name" value="P450"/>
</dbReference>
<dbReference type="Gene3D" id="1.10.630.10">
    <property type="entry name" value="Cytochrome P450"/>
    <property type="match status" value="1"/>
</dbReference>
<comment type="cofactor">
    <cofactor evidence="1 13">
        <name>heme</name>
        <dbReference type="ChEBI" id="CHEBI:30413"/>
    </cofactor>
</comment>
<keyword evidence="8" id="KW-0492">Microsome</keyword>
<evidence type="ECO:0000256" key="11">
    <source>
        <dbReference type="ARBA" id="ARBA00023033"/>
    </source>
</evidence>
<reference evidence="15" key="1">
    <citation type="journal article" date="2023" name="IScience">
        <title>Live-bearing cockroach genome reveals convergent evolutionary mechanisms linked to viviparity in insects and beyond.</title>
        <authorList>
            <person name="Fouks B."/>
            <person name="Harrison M.C."/>
            <person name="Mikhailova A.A."/>
            <person name="Marchal E."/>
            <person name="English S."/>
            <person name="Carruthers M."/>
            <person name="Jennings E.C."/>
            <person name="Chiamaka E.L."/>
            <person name="Frigard R.A."/>
            <person name="Pippel M."/>
            <person name="Attardo G.M."/>
            <person name="Benoit J.B."/>
            <person name="Bornberg-Bauer E."/>
            <person name="Tobe S.S."/>
        </authorList>
    </citation>
    <scope>NUCLEOTIDE SEQUENCE</scope>
    <source>
        <strain evidence="15">Stay&amp;Tobe</strain>
    </source>
</reference>
<dbReference type="InterPro" id="IPR002401">
    <property type="entry name" value="Cyt_P450_E_grp-I"/>
</dbReference>
<keyword evidence="9 14" id="KW-0560">Oxidoreductase</keyword>
<evidence type="ECO:0000313" key="16">
    <source>
        <dbReference type="Proteomes" id="UP001233999"/>
    </source>
</evidence>
<dbReference type="PANTHER" id="PTHR24291">
    <property type="entry name" value="CYTOCHROME P450 FAMILY 4"/>
    <property type="match status" value="1"/>
</dbReference>
<keyword evidence="6 13" id="KW-0479">Metal-binding</keyword>
<dbReference type="SUPFAM" id="SSF48264">
    <property type="entry name" value="Cytochrome P450"/>
    <property type="match status" value="1"/>
</dbReference>
<evidence type="ECO:0000256" key="12">
    <source>
        <dbReference type="ARBA" id="ARBA00023136"/>
    </source>
</evidence>
<keyword evidence="12" id="KW-0472">Membrane</keyword>
<evidence type="ECO:0008006" key="17">
    <source>
        <dbReference type="Google" id="ProtNLM"/>
    </source>
</evidence>
<sequence length="220" mass="25243">KRKKMAFLDLLLESSENGGNLTDEEIREEVDTFMFEGHDTTSAAISWLLHTLSINEECQEKIYKELQSIFGESDRTPTMKDLNEMKYLERVIKEMLRLCPSVPLFGRILKKDVQIDGHTLPAGLLVGFLVILIHRNPEYFPDPEEFNPDNFLPERVAARHPYAYIPFSAGPRNCIGQKFAILEEKTILSNIIRNYKINATGTEPIINPDLILRSENAHVR</sequence>
<dbReference type="GO" id="GO:0005789">
    <property type="term" value="C:endoplasmic reticulum membrane"/>
    <property type="evidence" value="ECO:0007669"/>
    <property type="project" value="UniProtKB-SubCell"/>
</dbReference>
<evidence type="ECO:0000256" key="9">
    <source>
        <dbReference type="ARBA" id="ARBA00023002"/>
    </source>
</evidence>
<evidence type="ECO:0000256" key="10">
    <source>
        <dbReference type="ARBA" id="ARBA00023004"/>
    </source>
</evidence>
<dbReference type="PROSITE" id="PS00086">
    <property type="entry name" value="CYTOCHROME_P450"/>
    <property type="match status" value="1"/>
</dbReference>
<proteinExistence type="inferred from homology"/>
<reference evidence="15" key="2">
    <citation type="submission" date="2023-05" db="EMBL/GenBank/DDBJ databases">
        <authorList>
            <person name="Fouks B."/>
        </authorList>
    </citation>
    <scope>NUCLEOTIDE SEQUENCE</scope>
    <source>
        <strain evidence="15">Stay&amp;Tobe</strain>
        <tissue evidence="15">Testes</tissue>
    </source>
</reference>
<comment type="similarity">
    <text evidence="4 14">Belongs to the cytochrome P450 family.</text>
</comment>
<dbReference type="GO" id="GO:0004497">
    <property type="term" value="F:monooxygenase activity"/>
    <property type="evidence" value="ECO:0007669"/>
    <property type="project" value="UniProtKB-KW"/>
</dbReference>
<dbReference type="GO" id="GO:0016705">
    <property type="term" value="F:oxidoreductase activity, acting on paired donors, with incorporation or reduction of molecular oxygen"/>
    <property type="evidence" value="ECO:0007669"/>
    <property type="project" value="InterPro"/>
</dbReference>
<evidence type="ECO:0000256" key="5">
    <source>
        <dbReference type="ARBA" id="ARBA00022617"/>
    </source>
</evidence>
<feature type="non-terminal residue" evidence="15">
    <location>
        <position position="220"/>
    </location>
</feature>
<keyword evidence="10 13" id="KW-0408">Iron</keyword>
<dbReference type="AlphaFoldDB" id="A0AAD8ALQ6"/>
<dbReference type="InterPro" id="IPR036396">
    <property type="entry name" value="Cyt_P450_sf"/>
</dbReference>
<dbReference type="PANTHER" id="PTHR24291:SF189">
    <property type="entry name" value="CYTOCHROME P450 4C3-RELATED"/>
    <property type="match status" value="1"/>
</dbReference>
<feature type="binding site" description="axial binding residue" evidence="13">
    <location>
        <position position="174"/>
    </location>
    <ligand>
        <name>heme</name>
        <dbReference type="ChEBI" id="CHEBI:30413"/>
    </ligand>
    <ligandPart>
        <name>Fe</name>
        <dbReference type="ChEBI" id="CHEBI:18248"/>
    </ligandPart>
</feature>
<feature type="non-terminal residue" evidence="15">
    <location>
        <position position="1"/>
    </location>
</feature>
<name>A0AAD8ALQ6_DIPPU</name>
<evidence type="ECO:0000256" key="7">
    <source>
        <dbReference type="ARBA" id="ARBA00022824"/>
    </source>
</evidence>
<keyword evidence="5 13" id="KW-0349">Heme</keyword>
<evidence type="ECO:0000256" key="2">
    <source>
        <dbReference type="ARBA" id="ARBA00004174"/>
    </source>
</evidence>
<keyword evidence="7" id="KW-0256">Endoplasmic reticulum</keyword>
<dbReference type="PRINTS" id="PR00463">
    <property type="entry name" value="EP450I"/>
</dbReference>
<evidence type="ECO:0000256" key="13">
    <source>
        <dbReference type="PIRSR" id="PIRSR602401-1"/>
    </source>
</evidence>
<dbReference type="InterPro" id="IPR001128">
    <property type="entry name" value="Cyt_P450"/>
</dbReference>
<accession>A0AAD8ALQ6</accession>
<evidence type="ECO:0000256" key="4">
    <source>
        <dbReference type="ARBA" id="ARBA00010617"/>
    </source>
</evidence>
<dbReference type="InterPro" id="IPR017972">
    <property type="entry name" value="Cyt_P450_CS"/>
</dbReference>
<comment type="caution">
    <text evidence="15">The sequence shown here is derived from an EMBL/GenBank/DDBJ whole genome shotgun (WGS) entry which is preliminary data.</text>
</comment>
<evidence type="ECO:0000256" key="8">
    <source>
        <dbReference type="ARBA" id="ARBA00022848"/>
    </source>
</evidence>
<evidence type="ECO:0000313" key="15">
    <source>
        <dbReference type="EMBL" id="KAJ9600527.1"/>
    </source>
</evidence>
<organism evidence="15 16">
    <name type="scientific">Diploptera punctata</name>
    <name type="common">Pacific beetle cockroach</name>
    <dbReference type="NCBI Taxonomy" id="6984"/>
    <lineage>
        <taxon>Eukaryota</taxon>
        <taxon>Metazoa</taxon>
        <taxon>Ecdysozoa</taxon>
        <taxon>Arthropoda</taxon>
        <taxon>Hexapoda</taxon>
        <taxon>Insecta</taxon>
        <taxon>Pterygota</taxon>
        <taxon>Neoptera</taxon>
        <taxon>Polyneoptera</taxon>
        <taxon>Dictyoptera</taxon>
        <taxon>Blattodea</taxon>
        <taxon>Blaberoidea</taxon>
        <taxon>Blaberidae</taxon>
        <taxon>Diplopterinae</taxon>
        <taxon>Diploptera</taxon>
    </lineage>
</organism>
<dbReference type="InterPro" id="IPR050196">
    <property type="entry name" value="Cytochrome_P450_Monoox"/>
</dbReference>
<evidence type="ECO:0000256" key="1">
    <source>
        <dbReference type="ARBA" id="ARBA00001971"/>
    </source>
</evidence>